<dbReference type="EMBL" id="JBHMFI010000001">
    <property type="protein sequence ID" value="MFB9069978.1"/>
    <property type="molecule type" value="Genomic_DNA"/>
</dbReference>
<keyword evidence="2" id="KW-1185">Reference proteome</keyword>
<dbReference type="Proteomes" id="UP001589575">
    <property type="component" value="Unassembled WGS sequence"/>
</dbReference>
<sequence>MTISARPARISSLFAMVAPSVWMMVVDPASVDVEVRSGGAAQGSRTTWAP</sequence>
<proteinExistence type="predicted"/>
<name>A0ABV5FTG6_9MICC</name>
<accession>A0ABV5FTG6</accession>
<comment type="caution">
    <text evidence="1">The sequence shown here is derived from an EMBL/GenBank/DDBJ whole genome shotgun (WGS) entry which is preliminary data.</text>
</comment>
<evidence type="ECO:0000313" key="2">
    <source>
        <dbReference type="Proteomes" id="UP001589575"/>
    </source>
</evidence>
<protein>
    <submittedName>
        <fullName evidence="1">Uncharacterized protein</fullName>
    </submittedName>
</protein>
<reference evidence="1 2" key="1">
    <citation type="submission" date="2024-09" db="EMBL/GenBank/DDBJ databases">
        <authorList>
            <person name="Sun Q."/>
            <person name="Mori K."/>
        </authorList>
    </citation>
    <scope>NUCLEOTIDE SEQUENCE [LARGE SCALE GENOMIC DNA]</scope>
    <source>
        <strain evidence="1 2">CCM 7609</strain>
    </source>
</reference>
<organism evidence="1 2">
    <name type="scientific">Citricoccus parietis</name>
    <dbReference type="NCBI Taxonomy" id="592307"/>
    <lineage>
        <taxon>Bacteria</taxon>
        <taxon>Bacillati</taxon>
        <taxon>Actinomycetota</taxon>
        <taxon>Actinomycetes</taxon>
        <taxon>Micrococcales</taxon>
        <taxon>Micrococcaceae</taxon>
        <taxon>Citricoccus</taxon>
    </lineage>
</organism>
<gene>
    <name evidence="1" type="ORF">ACFFX0_01705</name>
</gene>
<evidence type="ECO:0000313" key="1">
    <source>
        <dbReference type="EMBL" id="MFB9069978.1"/>
    </source>
</evidence>